<evidence type="ECO:0000313" key="6">
    <source>
        <dbReference type="Proteomes" id="UP000265520"/>
    </source>
</evidence>
<feature type="non-terminal residue" evidence="5">
    <location>
        <position position="105"/>
    </location>
</feature>
<feature type="domain" description="Alpha-ketoglutarate-dependent dioxygenase AlkB-like" evidence="4">
    <location>
        <begin position="5"/>
        <end position="93"/>
    </location>
</feature>
<proteinExistence type="inferred from homology"/>
<feature type="binding site" evidence="2">
    <location>
        <position position="28"/>
    </location>
    <ligand>
        <name>2-oxoglutarate</name>
        <dbReference type="ChEBI" id="CHEBI:16810"/>
    </ligand>
</feature>
<dbReference type="Proteomes" id="UP000265520">
    <property type="component" value="Unassembled WGS sequence"/>
</dbReference>
<keyword evidence="5" id="KW-0223">Dioxygenase</keyword>
<dbReference type="GO" id="GO:0035516">
    <property type="term" value="F:broad specificity oxidative DNA demethylase activity"/>
    <property type="evidence" value="ECO:0007669"/>
    <property type="project" value="TreeGrafter"/>
</dbReference>
<feature type="binding site" evidence="2">
    <location>
        <position position="31"/>
    </location>
    <ligand>
        <name>substrate</name>
    </ligand>
</feature>
<evidence type="ECO:0000256" key="3">
    <source>
        <dbReference type="SAM" id="MobiDB-lite"/>
    </source>
</evidence>
<feature type="non-terminal residue" evidence="5">
    <location>
        <position position="1"/>
    </location>
</feature>
<evidence type="ECO:0000259" key="4">
    <source>
        <dbReference type="Pfam" id="PF13532"/>
    </source>
</evidence>
<dbReference type="AlphaFoldDB" id="A0A392N0C8"/>
<comment type="similarity">
    <text evidence="1">Belongs to the alkB family.</text>
</comment>
<reference evidence="5 6" key="1">
    <citation type="journal article" date="2018" name="Front. Plant Sci.">
        <title>Red Clover (Trifolium pratense) and Zigzag Clover (T. medium) - A Picture of Genomic Similarities and Differences.</title>
        <authorList>
            <person name="Dluhosova J."/>
            <person name="Istvanek J."/>
            <person name="Nedelnik J."/>
            <person name="Repkova J."/>
        </authorList>
    </citation>
    <scope>NUCLEOTIDE SEQUENCE [LARGE SCALE GENOMIC DNA]</scope>
    <source>
        <strain evidence="6">cv. 10/8</strain>
        <tissue evidence="5">Leaf</tissue>
    </source>
</reference>
<dbReference type="GO" id="GO:0006307">
    <property type="term" value="P:DNA alkylation repair"/>
    <property type="evidence" value="ECO:0007669"/>
    <property type="project" value="TreeGrafter"/>
</dbReference>
<gene>
    <name evidence="5" type="ORF">A2U01_0014204</name>
</gene>
<evidence type="ECO:0000313" key="5">
    <source>
        <dbReference type="EMBL" id="MCH93256.1"/>
    </source>
</evidence>
<dbReference type="Pfam" id="PF13532">
    <property type="entry name" value="2OG-FeII_Oxy_2"/>
    <property type="match status" value="1"/>
</dbReference>
<sequence>VHKALPGSSFNSLLLNRYKGGNDYVGWHADDEKLYGPTPEIASLSLGCDRDFVLKKKPIKKSRDGSDEPVSKRLKKSGHDDQHTFRLKHGSLLDDINFMNLTLRE</sequence>
<feature type="compositionally biased region" description="Basic and acidic residues" evidence="3">
    <location>
        <begin position="61"/>
        <end position="82"/>
    </location>
</feature>
<dbReference type="InterPro" id="IPR037151">
    <property type="entry name" value="AlkB-like_sf"/>
</dbReference>
<comment type="caution">
    <text evidence="5">The sequence shown here is derived from an EMBL/GenBank/DDBJ whole genome shotgun (WGS) entry which is preliminary data.</text>
</comment>
<organism evidence="5 6">
    <name type="scientific">Trifolium medium</name>
    <dbReference type="NCBI Taxonomy" id="97028"/>
    <lineage>
        <taxon>Eukaryota</taxon>
        <taxon>Viridiplantae</taxon>
        <taxon>Streptophyta</taxon>
        <taxon>Embryophyta</taxon>
        <taxon>Tracheophyta</taxon>
        <taxon>Spermatophyta</taxon>
        <taxon>Magnoliopsida</taxon>
        <taxon>eudicotyledons</taxon>
        <taxon>Gunneridae</taxon>
        <taxon>Pentapetalae</taxon>
        <taxon>rosids</taxon>
        <taxon>fabids</taxon>
        <taxon>Fabales</taxon>
        <taxon>Fabaceae</taxon>
        <taxon>Papilionoideae</taxon>
        <taxon>50 kb inversion clade</taxon>
        <taxon>NPAAA clade</taxon>
        <taxon>Hologalegina</taxon>
        <taxon>IRL clade</taxon>
        <taxon>Trifolieae</taxon>
        <taxon>Trifolium</taxon>
    </lineage>
</organism>
<dbReference type="Gene3D" id="2.60.120.590">
    <property type="entry name" value="Alpha-ketoglutarate-dependent dioxygenase AlkB-like"/>
    <property type="match status" value="1"/>
</dbReference>
<dbReference type="GO" id="GO:0008198">
    <property type="term" value="F:ferrous iron binding"/>
    <property type="evidence" value="ECO:0007669"/>
    <property type="project" value="TreeGrafter"/>
</dbReference>
<dbReference type="PANTHER" id="PTHR31573">
    <property type="entry name" value="ALPHA-KETOGLUTARATE-DEPENDENT DIOXYGENASE ALKB HOMOLOG 2"/>
    <property type="match status" value="1"/>
</dbReference>
<name>A0A392N0C8_9FABA</name>
<protein>
    <submittedName>
        <fullName evidence="5">Alpha-ketoglutarate-dependent dioxygenase alkB-like</fullName>
    </submittedName>
</protein>
<dbReference type="PANTHER" id="PTHR31573:SF1">
    <property type="entry name" value="DNA OXIDATIVE DEMETHYLASE ALKBH2"/>
    <property type="match status" value="1"/>
</dbReference>
<dbReference type="EMBL" id="LXQA010024519">
    <property type="protein sequence ID" value="MCH93256.1"/>
    <property type="molecule type" value="Genomic_DNA"/>
</dbReference>
<feature type="binding site" evidence="2">
    <location>
        <position position="18"/>
    </location>
    <ligand>
        <name>2-oxoglutarate</name>
        <dbReference type="ChEBI" id="CHEBI:16810"/>
    </ligand>
</feature>
<feature type="binding site" evidence="2">
    <location>
        <position position="16"/>
    </location>
    <ligand>
        <name>2-oxoglutarate</name>
        <dbReference type="ChEBI" id="CHEBI:16810"/>
    </ligand>
</feature>
<keyword evidence="5" id="KW-0560">Oxidoreductase</keyword>
<dbReference type="InterPro" id="IPR032852">
    <property type="entry name" value="ALKBH2"/>
</dbReference>
<accession>A0A392N0C8</accession>
<evidence type="ECO:0000256" key="1">
    <source>
        <dbReference type="ARBA" id="ARBA00007879"/>
    </source>
</evidence>
<evidence type="ECO:0000256" key="2">
    <source>
        <dbReference type="PIRSR" id="PIRSR632852-1"/>
    </source>
</evidence>
<dbReference type="SUPFAM" id="SSF51197">
    <property type="entry name" value="Clavaminate synthase-like"/>
    <property type="match status" value="1"/>
</dbReference>
<dbReference type="GO" id="GO:0051747">
    <property type="term" value="F:cytosine C-5 DNA demethylase activity"/>
    <property type="evidence" value="ECO:0007669"/>
    <property type="project" value="TreeGrafter"/>
</dbReference>
<dbReference type="InterPro" id="IPR027450">
    <property type="entry name" value="AlkB-like"/>
</dbReference>
<feature type="region of interest" description="Disordered" evidence="3">
    <location>
        <begin position="58"/>
        <end position="82"/>
    </location>
</feature>
<keyword evidence="6" id="KW-1185">Reference proteome</keyword>